<reference evidence="2" key="1">
    <citation type="journal article" date="2007" name="Science">
        <title>Draft genome of the filarial nematode parasite Brugia malayi.</title>
        <authorList>
            <person name="Ghedin E."/>
            <person name="Wang S."/>
            <person name="Spiro D."/>
            <person name="Caler E."/>
            <person name="Zhao Q."/>
            <person name="Crabtree J."/>
            <person name="Allen J.E."/>
            <person name="Delcher A.L."/>
            <person name="Guiliano D.B."/>
            <person name="Miranda-Saavedra D."/>
            <person name="Angiuoli S.V."/>
            <person name="Creasy T."/>
            <person name="Amedeo P."/>
            <person name="Haas B."/>
            <person name="El-Sayed N.M."/>
            <person name="Wortman J.R."/>
            <person name="Feldblyum T."/>
            <person name="Tallon L."/>
            <person name="Schatz M."/>
            <person name="Shumway M."/>
            <person name="Koo H."/>
            <person name="Salzberg S.L."/>
            <person name="Schobel S."/>
            <person name="Pertea M."/>
            <person name="Pop M."/>
            <person name="White O."/>
            <person name="Barton G.J."/>
            <person name="Carlow C.K."/>
            <person name="Crawford M.J."/>
            <person name="Daub J."/>
            <person name="Dimmic M.W."/>
            <person name="Estes C.F."/>
            <person name="Foster J.M."/>
            <person name="Ganatra M."/>
            <person name="Gregory W.F."/>
            <person name="Johnson N.M."/>
            <person name="Jin J."/>
            <person name="Komuniecki R."/>
            <person name="Korf I."/>
            <person name="Kumar S."/>
            <person name="Laney S."/>
            <person name="Li B.W."/>
            <person name="Li W."/>
            <person name="Lindblom T.H."/>
            <person name="Lustigman S."/>
            <person name="Ma D."/>
            <person name="Maina C.V."/>
            <person name="Martin D.M."/>
            <person name="McCarter J.P."/>
            <person name="McReynolds L."/>
            <person name="Mitreva M."/>
            <person name="Nutman T.B."/>
            <person name="Parkinson J."/>
            <person name="Peregrin-Alvarez J.M."/>
            <person name="Poole C."/>
            <person name="Ren Q."/>
            <person name="Saunders L."/>
            <person name="Sluder A.E."/>
            <person name="Smith K."/>
            <person name="Stanke M."/>
            <person name="Unnasch T.R."/>
            <person name="Ware J."/>
            <person name="Wei A.D."/>
            <person name="Weil G."/>
            <person name="Williams D.J."/>
            <person name="Zhang Y."/>
            <person name="Williams S.A."/>
            <person name="Fraser-Liggett C."/>
            <person name="Slatko B."/>
            <person name="Blaxter M.L."/>
            <person name="Scott A.L."/>
        </authorList>
    </citation>
    <scope>NUCLEOTIDE SEQUENCE</scope>
    <source>
        <strain evidence="2">FR3</strain>
    </source>
</reference>
<accession>A0A1I9GBT3</accession>
<organism evidence="2">
    <name type="scientific">Brugia malayi</name>
    <name type="common">Filarial nematode worm</name>
    <dbReference type="NCBI Taxonomy" id="6279"/>
    <lineage>
        <taxon>Eukaryota</taxon>
        <taxon>Metazoa</taxon>
        <taxon>Ecdysozoa</taxon>
        <taxon>Nematoda</taxon>
        <taxon>Chromadorea</taxon>
        <taxon>Rhabditida</taxon>
        <taxon>Spirurina</taxon>
        <taxon>Spiruromorpha</taxon>
        <taxon>Filarioidea</taxon>
        <taxon>Onchocercidae</taxon>
        <taxon>Brugia</taxon>
    </lineage>
</organism>
<gene>
    <name evidence="2" type="primary">Bm13032</name>
    <name evidence="2" type="ORF">BM_Bm13032</name>
</gene>
<evidence type="ECO:0000256" key="1">
    <source>
        <dbReference type="SAM" id="MobiDB-lite"/>
    </source>
</evidence>
<feature type="region of interest" description="Disordered" evidence="1">
    <location>
        <begin position="1"/>
        <end position="26"/>
    </location>
</feature>
<name>A0A1I9GBT3_BRUMA</name>
<dbReference type="EMBL" id="LN856545">
    <property type="protein sequence ID" value="CDQ08436.1"/>
    <property type="molecule type" value="Genomic_DNA"/>
</dbReference>
<evidence type="ECO:0000313" key="2">
    <source>
        <dbReference type="EMBL" id="CDQ08436.1"/>
    </source>
</evidence>
<proteinExistence type="predicted"/>
<reference evidence="2" key="2">
    <citation type="submission" date="2012-12" db="EMBL/GenBank/DDBJ databases">
        <authorList>
            <consortium name="WormBase Consortium"/>
            <person name="Ghedin E."/>
            <person name="Paulini M."/>
        </authorList>
    </citation>
    <scope>NUCLEOTIDE SEQUENCE</scope>
    <source>
        <strain evidence="2">FR3</strain>
    </source>
</reference>
<protein>
    <submittedName>
        <fullName evidence="2">Bm13032</fullName>
    </submittedName>
</protein>
<sequence length="50" mass="5342">MMKRERCPSKQPIGGKEVTSSPARHREPIVAHLASGAVVAPTSTCRALKT</sequence>
<dbReference type="AlphaFoldDB" id="A0A1I9GBT3"/>